<dbReference type="SMART" id="SM00326">
    <property type="entry name" value="SH3"/>
    <property type="match status" value="1"/>
</dbReference>
<accession>A0ABR1XHU3</accession>
<feature type="region of interest" description="Disordered" evidence="3">
    <location>
        <begin position="84"/>
        <end position="126"/>
    </location>
</feature>
<organism evidence="5 6">
    <name type="scientific">Phyllosticta citrichinensis</name>
    <dbReference type="NCBI Taxonomy" id="1130410"/>
    <lineage>
        <taxon>Eukaryota</taxon>
        <taxon>Fungi</taxon>
        <taxon>Dikarya</taxon>
        <taxon>Ascomycota</taxon>
        <taxon>Pezizomycotina</taxon>
        <taxon>Dothideomycetes</taxon>
        <taxon>Dothideomycetes incertae sedis</taxon>
        <taxon>Botryosphaeriales</taxon>
        <taxon>Phyllostictaceae</taxon>
        <taxon>Phyllosticta</taxon>
    </lineage>
</organism>
<gene>
    <name evidence="5" type="ORF">IWX90DRAFT_45891</name>
</gene>
<reference evidence="5 6" key="1">
    <citation type="journal article" date="2022" name="G3 (Bethesda)">
        <title>Enemy or ally: a genomic approach to elucidate the lifestyle of Phyllosticta citrichinaensis.</title>
        <authorList>
            <person name="Buijs V.A."/>
            <person name="Groenewald J.Z."/>
            <person name="Haridas S."/>
            <person name="LaButti K.M."/>
            <person name="Lipzen A."/>
            <person name="Martin F.M."/>
            <person name="Barry K."/>
            <person name="Grigoriev I.V."/>
            <person name="Crous P.W."/>
            <person name="Seidl M.F."/>
        </authorList>
    </citation>
    <scope>NUCLEOTIDE SEQUENCE [LARGE SCALE GENOMIC DNA]</scope>
    <source>
        <strain evidence="5 6">CBS 129764</strain>
    </source>
</reference>
<evidence type="ECO:0000256" key="1">
    <source>
        <dbReference type="ARBA" id="ARBA00022443"/>
    </source>
</evidence>
<evidence type="ECO:0000256" key="3">
    <source>
        <dbReference type="SAM" id="MobiDB-lite"/>
    </source>
</evidence>
<sequence length="156" mass="17244">MSSPYSRAPFPPTFPRLSRTEPIYEALYAFTAETNNELSMIENEIMVVLTHSDKGWSLAKRRYGDARGWVPTAFLQQYRPVVSSSAAPLPSSSSGTSSSSSSSGTSNNTEVAPAAPTSSDASDRNMGYGFEYPEDAAFEAYRQQYGIWCQRCGWFY</sequence>
<dbReference type="Proteomes" id="UP001456524">
    <property type="component" value="Unassembled WGS sequence"/>
</dbReference>
<dbReference type="EMBL" id="JBBWUH010000010">
    <property type="protein sequence ID" value="KAK8155700.1"/>
    <property type="molecule type" value="Genomic_DNA"/>
</dbReference>
<dbReference type="Gene3D" id="2.30.30.40">
    <property type="entry name" value="SH3 Domains"/>
    <property type="match status" value="1"/>
</dbReference>
<dbReference type="InterPro" id="IPR036028">
    <property type="entry name" value="SH3-like_dom_sf"/>
</dbReference>
<evidence type="ECO:0000313" key="5">
    <source>
        <dbReference type="EMBL" id="KAK8155700.1"/>
    </source>
</evidence>
<comment type="caution">
    <text evidence="5">The sequence shown here is derived from an EMBL/GenBank/DDBJ whole genome shotgun (WGS) entry which is preliminary data.</text>
</comment>
<keyword evidence="6" id="KW-1185">Reference proteome</keyword>
<feature type="domain" description="SH3" evidence="4">
    <location>
        <begin position="19"/>
        <end position="80"/>
    </location>
</feature>
<evidence type="ECO:0000259" key="4">
    <source>
        <dbReference type="PROSITE" id="PS50002"/>
    </source>
</evidence>
<name>A0ABR1XHU3_9PEZI</name>
<proteinExistence type="predicted"/>
<evidence type="ECO:0000256" key="2">
    <source>
        <dbReference type="PROSITE-ProRule" id="PRU00192"/>
    </source>
</evidence>
<keyword evidence="1 2" id="KW-0728">SH3 domain</keyword>
<dbReference type="Pfam" id="PF00018">
    <property type="entry name" value="SH3_1"/>
    <property type="match status" value="1"/>
</dbReference>
<evidence type="ECO:0000313" key="6">
    <source>
        <dbReference type="Proteomes" id="UP001456524"/>
    </source>
</evidence>
<protein>
    <recommendedName>
        <fullName evidence="4">SH3 domain-containing protein</fullName>
    </recommendedName>
</protein>
<dbReference type="InterPro" id="IPR001452">
    <property type="entry name" value="SH3_domain"/>
</dbReference>
<dbReference type="SUPFAM" id="SSF50044">
    <property type="entry name" value="SH3-domain"/>
    <property type="match status" value="1"/>
</dbReference>
<dbReference type="PROSITE" id="PS50002">
    <property type="entry name" value="SH3"/>
    <property type="match status" value="1"/>
</dbReference>
<feature type="compositionally biased region" description="Low complexity" evidence="3">
    <location>
        <begin position="84"/>
        <end position="120"/>
    </location>
</feature>